<dbReference type="Gene3D" id="3.30.70.60">
    <property type="match status" value="1"/>
</dbReference>
<evidence type="ECO:0000256" key="2">
    <source>
        <dbReference type="ARBA" id="ARBA00035104"/>
    </source>
</evidence>
<name>A0A063YHR6_9BACT</name>
<dbReference type="EMBL" id="CP101127">
    <property type="protein sequence ID" value="UTO26082.1"/>
    <property type="molecule type" value="Genomic_DNA"/>
</dbReference>
<dbReference type="STRING" id="29559.NPL3_03090"/>
<dbReference type="GO" id="GO:0006412">
    <property type="term" value="P:translation"/>
    <property type="evidence" value="ECO:0007669"/>
    <property type="project" value="UniProtKB-UniRule"/>
</dbReference>
<comment type="similarity">
    <text evidence="1 4">Belongs to the bacterial ribosomal protein bS6 family.</text>
</comment>
<dbReference type="HAMAP" id="MF_00360">
    <property type="entry name" value="Ribosomal_bS6"/>
    <property type="match status" value="1"/>
</dbReference>
<evidence type="ECO:0000256" key="4">
    <source>
        <dbReference type="HAMAP-Rule" id="MF_00360"/>
    </source>
</evidence>
<dbReference type="InterPro" id="IPR014717">
    <property type="entry name" value="Transl_elong_EF1B/ribsomal_bS6"/>
</dbReference>
<reference evidence="7" key="1">
    <citation type="submission" date="2022-07" db="EMBL/GenBank/DDBJ databases">
        <title>Complete genome of Mycoplasma hyosynoviae B1.</title>
        <authorList>
            <person name="Spergser J."/>
        </authorList>
    </citation>
    <scope>NUCLEOTIDE SEQUENCE</scope>
    <source>
        <strain evidence="7">B1</strain>
    </source>
</reference>
<organism evidence="7 8">
    <name type="scientific">Metamycoplasma hyosynoviae</name>
    <dbReference type="NCBI Taxonomy" id="29559"/>
    <lineage>
        <taxon>Bacteria</taxon>
        <taxon>Bacillati</taxon>
        <taxon>Mycoplasmatota</taxon>
        <taxon>Mycoplasmoidales</taxon>
        <taxon>Metamycoplasmataceae</taxon>
        <taxon>Metamycoplasma</taxon>
    </lineage>
</organism>
<dbReference type="GO" id="GO:0005840">
    <property type="term" value="C:ribosome"/>
    <property type="evidence" value="ECO:0007669"/>
    <property type="project" value="UniProtKB-KW"/>
</dbReference>
<keyword evidence="4" id="KW-0699">rRNA-binding</keyword>
<proteinExistence type="inferred from homology"/>
<dbReference type="GO" id="GO:0019843">
    <property type="term" value="F:rRNA binding"/>
    <property type="evidence" value="ECO:0007669"/>
    <property type="project" value="UniProtKB-UniRule"/>
</dbReference>
<evidence type="ECO:0000256" key="5">
    <source>
        <dbReference type="SAM" id="MobiDB-lite"/>
    </source>
</evidence>
<evidence type="ECO:0000313" key="6">
    <source>
        <dbReference type="EMBL" id="MDI3047894.1"/>
    </source>
</evidence>
<dbReference type="AlphaFoldDB" id="A0A063YHR6"/>
<dbReference type="CDD" id="cd00473">
    <property type="entry name" value="bS6"/>
    <property type="match status" value="1"/>
</dbReference>
<dbReference type="NCBIfam" id="TIGR00166">
    <property type="entry name" value="S6"/>
    <property type="match status" value="1"/>
</dbReference>
<feature type="compositionally biased region" description="Low complexity" evidence="5">
    <location>
        <begin position="115"/>
        <end position="133"/>
    </location>
</feature>
<dbReference type="GeneID" id="75104994"/>
<accession>A0A063YHR6</accession>
<dbReference type="Proteomes" id="UP001233782">
    <property type="component" value="Unassembled WGS sequence"/>
</dbReference>
<keyword evidence="4" id="KW-0694">RNA-binding</keyword>
<dbReference type="Pfam" id="PF01250">
    <property type="entry name" value="Ribosomal_S6"/>
    <property type="match status" value="1"/>
</dbReference>
<evidence type="ECO:0000313" key="7">
    <source>
        <dbReference type="EMBL" id="UTO26082.1"/>
    </source>
</evidence>
<keyword evidence="4 7" id="KW-0689">Ribosomal protein</keyword>
<feature type="region of interest" description="Disordered" evidence="5">
    <location>
        <begin position="114"/>
        <end position="180"/>
    </location>
</feature>
<comment type="function">
    <text evidence="2 4">Binds together with bS18 to 16S ribosomal RNA.</text>
</comment>
<dbReference type="InterPro" id="IPR020814">
    <property type="entry name" value="Ribosomal_S6_plastid/chlpt"/>
</dbReference>
<dbReference type="InterPro" id="IPR035980">
    <property type="entry name" value="Ribosomal_bS6_sf"/>
</dbReference>
<dbReference type="GO" id="GO:0003735">
    <property type="term" value="F:structural constituent of ribosome"/>
    <property type="evidence" value="ECO:0007669"/>
    <property type="project" value="InterPro"/>
</dbReference>
<dbReference type="SUPFAM" id="SSF54995">
    <property type="entry name" value="Ribosomal protein S6"/>
    <property type="match status" value="1"/>
</dbReference>
<evidence type="ECO:0000256" key="1">
    <source>
        <dbReference type="ARBA" id="ARBA00009512"/>
    </source>
</evidence>
<dbReference type="OrthoDB" id="9812702at2"/>
<keyword evidence="4" id="KW-0687">Ribonucleoprotein</keyword>
<sequence length="180" mass="21200">MSNYEIFILTKSDMPEENLKKILTTTLKLSDIKLEKLERTELSYPIKKQTHGNYYLTLVKIGSEHISELVRKLNINKQILRYLVINRDTEKGTKPRRRTNKYVEKVNKMKNAAFQKNNQQQQRPTQPSQNTNPEVKTHKPVEESTTKPSEVKETKKEVKTEEKVDKKKTTKTTKIEKEQK</sequence>
<reference evidence="6" key="2">
    <citation type="submission" date="2023-04" db="EMBL/GenBank/DDBJ databases">
        <title>Genomes of recent Mycoplasma hyosynoviae isolates 2023.</title>
        <authorList>
            <person name="Spergser J."/>
        </authorList>
    </citation>
    <scope>NUCLEOTIDE SEQUENCE</scope>
    <source>
        <strain evidence="6">SN1J23N</strain>
    </source>
</reference>
<dbReference type="RefSeq" id="WP_051599089.1">
    <property type="nucleotide sequence ID" value="NZ_CP101127.1"/>
</dbReference>
<dbReference type="Proteomes" id="UP001059349">
    <property type="component" value="Chromosome"/>
</dbReference>
<dbReference type="EMBL" id="JASBCP010000001">
    <property type="protein sequence ID" value="MDI3047894.1"/>
    <property type="molecule type" value="Genomic_DNA"/>
</dbReference>
<dbReference type="InterPro" id="IPR000529">
    <property type="entry name" value="Ribosomal_bS6"/>
</dbReference>
<feature type="compositionally biased region" description="Basic and acidic residues" evidence="5">
    <location>
        <begin position="135"/>
        <end position="180"/>
    </location>
</feature>
<gene>
    <name evidence="4 7" type="primary">rpsF</name>
    <name evidence="7" type="ORF">NMG93_00735</name>
    <name evidence="6" type="ORF">QJ129_01270</name>
</gene>
<protein>
    <recommendedName>
        <fullName evidence="3 4">Small ribosomal subunit protein bS6</fullName>
    </recommendedName>
</protein>
<evidence type="ECO:0000313" key="8">
    <source>
        <dbReference type="Proteomes" id="UP001059349"/>
    </source>
</evidence>
<dbReference type="GO" id="GO:1990904">
    <property type="term" value="C:ribonucleoprotein complex"/>
    <property type="evidence" value="ECO:0007669"/>
    <property type="project" value="UniProtKB-KW"/>
</dbReference>
<evidence type="ECO:0000256" key="3">
    <source>
        <dbReference type="ARBA" id="ARBA00035294"/>
    </source>
</evidence>